<dbReference type="Proteomes" id="UP000053268">
    <property type="component" value="Unassembled WGS sequence"/>
</dbReference>
<protein>
    <submittedName>
        <fullName evidence="2">Uncharacterized protein</fullName>
    </submittedName>
</protein>
<keyword evidence="3" id="KW-1185">Reference proteome</keyword>
<feature type="region of interest" description="Disordered" evidence="1">
    <location>
        <begin position="73"/>
        <end position="96"/>
    </location>
</feature>
<evidence type="ECO:0000313" key="2">
    <source>
        <dbReference type="EMBL" id="KPI95619.1"/>
    </source>
</evidence>
<organism evidence="2 3">
    <name type="scientific">Papilio xuthus</name>
    <name type="common">Asian swallowtail butterfly</name>
    <dbReference type="NCBI Taxonomy" id="66420"/>
    <lineage>
        <taxon>Eukaryota</taxon>
        <taxon>Metazoa</taxon>
        <taxon>Ecdysozoa</taxon>
        <taxon>Arthropoda</taxon>
        <taxon>Hexapoda</taxon>
        <taxon>Insecta</taxon>
        <taxon>Pterygota</taxon>
        <taxon>Neoptera</taxon>
        <taxon>Endopterygota</taxon>
        <taxon>Lepidoptera</taxon>
        <taxon>Glossata</taxon>
        <taxon>Ditrysia</taxon>
        <taxon>Papilionoidea</taxon>
        <taxon>Papilionidae</taxon>
        <taxon>Papilioninae</taxon>
        <taxon>Papilio</taxon>
    </lineage>
</organism>
<sequence length="96" mass="10584">MTRPPGERHLSHGTSSAALNLHGQLQVACEVALKKSAETCRWRRQRAKRTAPVQAVPAETGAVMARRLAIGRRRGSGGAQGRRFSREQCQMVHLSR</sequence>
<evidence type="ECO:0000313" key="3">
    <source>
        <dbReference type="Proteomes" id="UP000053268"/>
    </source>
</evidence>
<name>A0A194PS89_PAPXU</name>
<gene>
    <name evidence="2" type="ORF">RR46_11332</name>
</gene>
<evidence type="ECO:0000256" key="1">
    <source>
        <dbReference type="SAM" id="MobiDB-lite"/>
    </source>
</evidence>
<proteinExistence type="predicted"/>
<dbReference type="AlphaFoldDB" id="A0A194PS89"/>
<reference evidence="2 3" key="1">
    <citation type="journal article" date="2015" name="Nat. Commun.">
        <title>Outbred genome sequencing and CRISPR/Cas9 gene editing in butterflies.</title>
        <authorList>
            <person name="Li X."/>
            <person name="Fan D."/>
            <person name="Zhang W."/>
            <person name="Liu G."/>
            <person name="Zhang L."/>
            <person name="Zhao L."/>
            <person name="Fang X."/>
            <person name="Chen L."/>
            <person name="Dong Y."/>
            <person name="Chen Y."/>
            <person name="Ding Y."/>
            <person name="Zhao R."/>
            <person name="Feng M."/>
            <person name="Zhu Y."/>
            <person name="Feng Y."/>
            <person name="Jiang X."/>
            <person name="Zhu D."/>
            <person name="Xiang H."/>
            <person name="Feng X."/>
            <person name="Li S."/>
            <person name="Wang J."/>
            <person name="Zhang G."/>
            <person name="Kronforst M.R."/>
            <person name="Wang W."/>
        </authorList>
    </citation>
    <scope>NUCLEOTIDE SEQUENCE [LARGE SCALE GENOMIC DNA]</scope>
    <source>
        <strain evidence="2">Ya'a_city_454_Px</strain>
        <tissue evidence="2">Whole body</tissue>
    </source>
</reference>
<accession>A0A194PS89</accession>
<dbReference type="EMBL" id="KQ459595">
    <property type="protein sequence ID" value="KPI95619.1"/>
    <property type="molecule type" value="Genomic_DNA"/>
</dbReference>